<evidence type="ECO:0000259" key="10">
    <source>
        <dbReference type="Pfam" id="PF02782"/>
    </source>
</evidence>
<dbReference type="GO" id="GO:0042732">
    <property type="term" value="P:D-xylose metabolic process"/>
    <property type="evidence" value="ECO:0007669"/>
    <property type="project" value="UniProtKB-KW"/>
</dbReference>
<dbReference type="RefSeq" id="WP_345310971.1">
    <property type="nucleotide sequence ID" value="NZ_BAABLN010000014.1"/>
</dbReference>
<gene>
    <name evidence="7 8 12" type="primary">xylB</name>
    <name evidence="12" type="ORF">GCM10025781_13120</name>
</gene>
<evidence type="ECO:0000256" key="7">
    <source>
        <dbReference type="HAMAP-Rule" id="MF_02220"/>
    </source>
</evidence>
<feature type="binding site" evidence="7">
    <location>
        <begin position="74"/>
        <end position="75"/>
    </location>
    <ligand>
        <name>substrate</name>
    </ligand>
</feature>
<dbReference type="EMBL" id="BAABLN010000014">
    <property type="protein sequence ID" value="GAA4696620.1"/>
    <property type="molecule type" value="Genomic_DNA"/>
</dbReference>
<dbReference type="EMBL" id="KM986628">
    <property type="protein sequence ID" value="AJF22694.1"/>
    <property type="molecule type" value="Genomic_DNA"/>
</dbReference>
<evidence type="ECO:0000256" key="2">
    <source>
        <dbReference type="ARBA" id="ARBA00022629"/>
    </source>
</evidence>
<feature type="active site" description="Proton acceptor" evidence="7">
    <location>
        <position position="231"/>
    </location>
</feature>
<dbReference type="SUPFAM" id="SSF53067">
    <property type="entry name" value="Actin-like ATPase domain"/>
    <property type="match status" value="2"/>
</dbReference>
<dbReference type="CDD" id="cd07809">
    <property type="entry name" value="ASKHA_NBD_FGGY_BaXK-like"/>
    <property type="match status" value="1"/>
</dbReference>
<feature type="domain" description="Carbohydrate kinase FGGY C-terminal" evidence="10">
    <location>
        <begin position="247"/>
        <end position="430"/>
    </location>
</feature>
<evidence type="ECO:0000313" key="12">
    <source>
        <dbReference type="EMBL" id="GAA4696620.1"/>
    </source>
</evidence>
<dbReference type="AlphaFoldDB" id="A0A0B5GS28"/>
<evidence type="ECO:0000256" key="4">
    <source>
        <dbReference type="ARBA" id="ARBA00022741"/>
    </source>
</evidence>
<keyword evidence="3 7" id="KW-0808">Transferase</keyword>
<dbReference type="Gene3D" id="3.30.420.40">
    <property type="match status" value="2"/>
</dbReference>
<evidence type="ECO:0000256" key="5">
    <source>
        <dbReference type="ARBA" id="ARBA00022777"/>
    </source>
</evidence>
<dbReference type="InterPro" id="IPR006000">
    <property type="entry name" value="Xylulokinase"/>
</dbReference>
<feature type="site" description="Important for activity" evidence="7">
    <location>
        <position position="9"/>
    </location>
</feature>
<sequence>MSATVVGIDSSTQSCKVVVVDLESGKVLSIATAPHPDGTSVDPHVWLQALKTAWREAGVPERGDVVGVSVAGQQHGMVAVDVQGAPVHDALLWNDVRSAPQAARMVSEHGVDWWMETVNMAPVSSMTLAKLAWLRENEPQAAARVHRVMLPHDWLTLHLSGEFVTDRSDASGTGYFHATDNQYRPELLQEYFGAVPELPRVLAAHEPAGTLMPEWCGTGGTPAVVGAGAGDNAAAGLGLNLEPGEVAISVGTSGTVFACNAEPTIDRSGVTAGFADATGQHLPLLCTINAARVMTTTAATLGADLDEFTRLATSGPSDAGGLTMLPYFDGERTPNLPEATGRLDGLTRASFTRENLARSAVLAVANSLADCLDILRDIHVDVERVLLIGGGAKSDALRSVLPDTLNLTVSVPRSAEYVALGAARQAAWAATGRQPDWPRVIDSELAPTGDTGVGEFRERYGALRRRYEKQLS</sequence>
<dbReference type="HAMAP" id="MF_02220">
    <property type="entry name" value="XylB"/>
    <property type="match status" value="1"/>
</dbReference>
<comment type="similarity">
    <text evidence="1 7 8">Belongs to the FGGY kinase family.</text>
</comment>
<reference evidence="12" key="4">
    <citation type="submission" date="2023-12" db="EMBL/GenBank/DDBJ databases">
        <authorList>
            <person name="Sun Q."/>
            <person name="Inoue M."/>
        </authorList>
    </citation>
    <scope>NUCLEOTIDE SEQUENCE</scope>
    <source>
        <strain evidence="12">JCM 18958</strain>
    </source>
</reference>
<dbReference type="InterPro" id="IPR000577">
    <property type="entry name" value="Carb_kinase_FGGY"/>
</dbReference>
<evidence type="ECO:0000256" key="6">
    <source>
        <dbReference type="ARBA" id="ARBA00022840"/>
    </source>
</evidence>
<dbReference type="PANTHER" id="PTHR43095">
    <property type="entry name" value="SUGAR KINASE"/>
    <property type="match status" value="1"/>
</dbReference>
<keyword evidence="2 7" id="KW-0859">Xylose metabolism</keyword>
<reference evidence="13" key="3">
    <citation type="journal article" date="2019" name="Int. J. Syst. Evol. Microbiol.">
        <title>The Global Catalogue of Microorganisms (GCM) 10K type strain sequencing project: providing services to taxonomists for standard genome sequencing and annotation.</title>
        <authorList>
            <consortium name="The Broad Institute Genomics Platform"/>
            <consortium name="The Broad Institute Genome Sequencing Center for Infectious Disease"/>
            <person name="Wu L."/>
            <person name="Ma J."/>
        </authorList>
    </citation>
    <scope>NUCLEOTIDE SEQUENCE [LARGE SCALE GENOMIC DNA]</scope>
    <source>
        <strain evidence="13">JCM 18958</strain>
    </source>
</reference>
<evidence type="ECO:0000256" key="8">
    <source>
        <dbReference type="RuleBase" id="RU364073"/>
    </source>
</evidence>
<proteinExistence type="inferred from homology"/>
<dbReference type="PANTHER" id="PTHR43095:SF5">
    <property type="entry name" value="XYLULOSE KINASE"/>
    <property type="match status" value="1"/>
</dbReference>
<reference evidence="12" key="1">
    <citation type="journal article" date="2014" name="Int. J. Syst. Evol. Microbiol.">
        <title>Complete genome of a new Firmicutes species belonging to the dominant human colonic microbiota ('Ruminococcus bicirculans') reveals two chromosomes and a selective capacity to utilize plant glucans.</title>
        <authorList>
            <consortium name="NISC Comparative Sequencing Program"/>
            <person name="Wegmann U."/>
            <person name="Louis P."/>
            <person name="Goesmann A."/>
            <person name="Henrissat B."/>
            <person name="Duncan S.H."/>
            <person name="Flint H.J."/>
        </authorList>
    </citation>
    <scope>NUCLEOTIDE SEQUENCE</scope>
    <source>
        <strain evidence="12">JCM 18958</strain>
    </source>
</reference>
<accession>A0A0B5GS28</accession>
<dbReference type="EC" id="2.7.1.17" evidence="7 8"/>
<dbReference type="InterPro" id="IPR018484">
    <property type="entry name" value="FGGY_N"/>
</dbReference>
<dbReference type="GO" id="GO:0004856">
    <property type="term" value="F:D-xylulokinase activity"/>
    <property type="evidence" value="ECO:0007669"/>
    <property type="project" value="UniProtKB-UniRule"/>
</dbReference>
<keyword evidence="5 7" id="KW-0418">Kinase</keyword>
<dbReference type="Proteomes" id="UP001501446">
    <property type="component" value="Unassembled WGS sequence"/>
</dbReference>
<dbReference type="NCBIfam" id="TIGR01312">
    <property type="entry name" value="XylB"/>
    <property type="match status" value="1"/>
</dbReference>
<evidence type="ECO:0000256" key="1">
    <source>
        <dbReference type="ARBA" id="ARBA00009156"/>
    </source>
</evidence>
<dbReference type="InterPro" id="IPR050406">
    <property type="entry name" value="FGGY_Carb_Kinase"/>
</dbReference>
<dbReference type="InterPro" id="IPR043129">
    <property type="entry name" value="ATPase_NBD"/>
</dbReference>
<reference evidence="11" key="2">
    <citation type="submission" date="2014-10" db="EMBL/GenBank/DDBJ databases">
        <title>Complete genome sequence of Kocuria gwangalliensis type strain (SJ2).</title>
        <authorList>
            <person name="Jeong T.H."/>
            <person name="Seo Y.B."/>
            <person name="Kim H.S."/>
        </authorList>
    </citation>
    <scope>NUCLEOTIDE SEQUENCE</scope>
    <source>
        <strain evidence="11">SJ2</strain>
    </source>
</reference>
<dbReference type="GO" id="GO:0005524">
    <property type="term" value="F:ATP binding"/>
    <property type="evidence" value="ECO:0007669"/>
    <property type="project" value="UniProtKB-UniRule"/>
</dbReference>
<name>A0A0B5GS28_9MICC</name>
<dbReference type="GO" id="GO:0005998">
    <property type="term" value="P:xylulose catabolic process"/>
    <property type="evidence" value="ECO:0007669"/>
    <property type="project" value="UniProtKB-UniRule"/>
</dbReference>
<feature type="domain" description="Carbohydrate kinase FGGY N-terminal" evidence="9">
    <location>
        <begin position="5"/>
        <end position="238"/>
    </location>
</feature>
<dbReference type="Pfam" id="PF02782">
    <property type="entry name" value="FGGY_C"/>
    <property type="match status" value="1"/>
</dbReference>
<evidence type="ECO:0000313" key="11">
    <source>
        <dbReference type="EMBL" id="AJF22694.1"/>
    </source>
</evidence>
<protein>
    <recommendedName>
        <fullName evidence="7 8">Xylulose kinase</fullName>
        <shortName evidence="7 8">Xylulokinase</shortName>
        <ecNumber evidence="7 8">2.7.1.17</ecNumber>
    </recommendedName>
</protein>
<dbReference type="PIRSF" id="PIRSF000538">
    <property type="entry name" value="GlpK"/>
    <property type="match status" value="1"/>
</dbReference>
<evidence type="ECO:0000313" key="13">
    <source>
        <dbReference type="Proteomes" id="UP001501446"/>
    </source>
</evidence>
<evidence type="ECO:0000259" key="9">
    <source>
        <dbReference type="Pfam" id="PF00370"/>
    </source>
</evidence>
<keyword evidence="6 7" id="KW-0067">ATP-binding</keyword>
<keyword evidence="4 7" id="KW-0547">Nucleotide-binding</keyword>
<comment type="function">
    <text evidence="7">Catalyzes the phosphorylation of D-xylulose to D-xylulose 5-phosphate.</text>
</comment>
<organism evidence="11">
    <name type="scientific">Kocuria gwangalliensis</name>
    <dbReference type="NCBI Taxonomy" id="501592"/>
    <lineage>
        <taxon>Bacteria</taxon>
        <taxon>Bacillati</taxon>
        <taxon>Actinomycetota</taxon>
        <taxon>Actinomycetes</taxon>
        <taxon>Micrococcales</taxon>
        <taxon>Micrococcaceae</taxon>
        <taxon>Kocuria</taxon>
    </lineage>
</organism>
<dbReference type="Pfam" id="PF00370">
    <property type="entry name" value="FGGY_N"/>
    <property type="match status" value="1"/>
</dbReference>
<keyword evidence="13" id="KW-1185">Reference proteome</keyword>
<keyword evidence="7 8" id="KW-0119">Carbohydrate metabolism</keyword>
<evidence type="ECO:0000256" key="3">
    <source>
        <dbReference type="ARBA" id="ARBA00022679"/>
    </source>
</evidence>
<dbReference type="InterPro" id="IPR018485">
    <property type="entry name" value="FGGY_C"/>
</dbReference>
<comment type="catalytic activity">
    <reaction evidence="7 8">
        <text>D-xylulose + ATP = D-xylulose 5-phosphate + ADP + H(+)</text>
        <dbReference type="Rhea" id="RHEA:10964"/>
        <dbReference type="ChEBI" id="CHEBI:15378"/>
        <dbReference type="ChEBI" id="CHEBI:17140"/>
        <dbReference type="ChEBI" id="CHEBI:30616"/>
        <dbReference type="ChEBI" id="CHEBI:57737"/>
        <dbReference type="ChEBI" id="CHEBI:456216"/>
        <dbReference type="EC" id="2.7.1.17"/>
    </reaction>
</comment>